<proteinExistence type="predicted"/>
<dbReference type="EMBL" id="KE145371">
    <property type="protein sequence ID" value="EPE25599.1"/>
    <property type="molecule type" value="Genomic_DNA"/>
</dbReference>
<reference evidence="2 3" key="1">
    <citation type="journal article" date="2013" name="BMC Genomics">
        <title>Genomics-driven discovery of the pneumocandin biosynthetic gene cluster in the fungus Glarea lozoyensis.</title>
        <authorList>
            <person name="Chen L."/>
            <person name="Yue Q."/>
            <person name="Zhang X."/>
            <person name="Xiang M."/>
            <person name="Wang C."/>
            <person name="Li S."/>
            <person name="Che Y."/>
            <person name="Ortiz-Lopez F.J."/>
            <person name="Bills G.F."/>
            <person name="Liu X."/>
            <person name="An Z."/>
        </authorList>
    </citation>
    <scope>NUCLEOTIDE SEQUENCE [LARGE SCALE GENOMIC DNA]</scope>
    <source>
        <strain evidence="3">ATCC 20868 / MF5171</strain>
    </source>
</reference>
<keyword evidence="3" id="KW-1185">Reference proteome</keyword>
<gene>
    <name evidence="2" type="ORF">GLAREA_01511</name>
</gene>
<protein>
    <submittedName>
        <fullName evidence="2">Uncharacterized protein</fullName>
    </submittedName>
</protein>
<dbReference type="KEGG" id="glz:GLAREA_01511"/>
<name>S3CK51_GLAL2</name>
<dbReference type="OrthoDB" id="10282714at2759"/>
<dbReference type="Proteomes" id="UP000016922">
    <property type="component" value="Unassembled WGS sequence"/>
</dbReference>
<evidence type="ECO:0000313" key="2">
    <source>
        <dbReference type="EMBL" id="EPE25599.1"/>
    </source>
</evidence>
<dbReference type="AlphaFoldDB" id="S3CK51"/>
<feature type="region of interest" description="Disordered" evidence="1">
    <location>
        <begin position="40"/>
        <end position="74"/>
    </location>
</feature>
<dbReference type="GeneID" id="19460569"/>
<dbReference type="HOGENOM" id="CLU_973344_0_0_1"/>
<sequence length="286" mass="32181">MENSTMENQTSSSELTIEERIDDAYDALFALSDITDAKDFESDELVGSGSDESWEDIQVPSPVHSVRKEHKSGEPSYKAIKQALIQARAELEEHKRGEKKRDETLMEIRGYYAIIKARYLALEQEKEDSQNAQLTPLSTPNDEENMIETLQKKLVEQNGKLIVAESNARCEAREAKRQAKVNAKRWDNASKQYQALAAENVALQLANSIQKDTVSELQKKLQDLTPTTPTKIQVASPASEDETESFSMPPIISICQMCQQELLSLGDNMIDYVRNELDNALLLPIC</sequence>
<accession>S3CK51</accession>
<evidence type="ECO:0000256" key="1">
    <source>
        <dbReference type="SAM" id="MobiDB-lite"/>
    </source>
</evidence>
<dbReference type="RefSeq" id="XP_008086918.1">
    <property type="nucleotide sequence ID" value="XM_008088727.1"/>
</dbReference>
<evidence type="ECO:0000313" key="3">
    <source>
        <dbReference type="Proteomes" id="UP000016922"/>
    </source>
</evidence>
<organism evidence="2 3">
    <name type="scientific">Glarea lozoyensis (strain ATCC 20868 / MF5171)</name>
    <dbReference type="NCBI Taxonomy" id="1116229"/>
    <lineage>
        <taxon>Eukaryota</taxon>
        <taxon>Fungi</taxon>
        <taxon>Dikarya</taxon>
        <taxon>Ascomycota</taxon>
        <taxon>Pezizomycotina</taxon>
        <taxon>Leotiomycetes</taxon>
        <taxon>Helotiales</taxon>
        <taxon>Helotiaceae</taxon>
        <taxon>Glarea</taxon>
    </lineage>
</organism>